<gene>
    <name evidence="8" type="ORF">A9Q84_21145</name>
</gene>
<feature type="domain" description="Metallo-beta-lactamase" evidence="7">
    <location>
        <begin position="18"/>
        <end position="194"/>
    </location>
</feature>
<dbReference type="PANTHER" id="PTHR43694">
    <property type="entry name" value="RIBONUCLEASE J"/>
    <property type="match status" value="1"/>
</dbReference>
<evidence type="ECO:0000256" key="2">
    <source>
        <dbReference type="ARBA" id="ARBA00022723"/>
    </source>
</evidence>
<dbReference type="Pfam" id="PF00753">
    <property type="entry name" value="Lactamase_B"/>
    <property type="match status" value="1"/>
</dbReference>
<dbReference type="CDD" id="cd07714">
    <property type="entry name" value="RNaseJ_MBL-fold"/>
    <property type="match status" value="1"/>
</dbReference>
<dbReference type="Pfam" id="PF22505">
    <property type="entry name" value="RNase_J_b_CASP"/>
    <property type="match status" value="1"/>
</dbReference>
<dbReference type="InterPro" id="IPR055132">
    <property type="entry name" value="RNase_J_b_CASP"/>
</dbReference>
<evidence type="ECO:0000256" key="5">
    <source>
        <dbReference type="ARBA" id="ARBA00022839"/>
    </source>
</evidence>
<evidence type="ECO:0000256" key="1">
    <source>
        <dbReference type="ARBA" id="ARBA00022722"/>
    </source>
</evidence>
<dbReference type="SMART" id="SM00849">
    <property type="entry name" value="Lactamase_B"/>
    <property type="match status" value="1"/>
</dbReference>
<keyword evidence="6" id="KW-0694">RNA-binding</keyword>
<dbReference type="Gene3D" id="3.40.50.10710">
    <property type="entry name" value="Metallo-hydrolase/oxidoreductase"/>
    <property type="match status" value="1"/>
</dbReference>
<evidence type="ECO:0000313" key="9">
    <source>
        <dbReference type="Proteomes" id="UP000196531"/>
    </source>
</evidence>
<evidence type="ECO:0000256" key="4">
    <source>
        <dbReference type="ARBA" id="ARBA00022833"/>
    </source>
</evidence>
<comment type="caution">
    <text evidence="8">The sequence shown here is derived from an EMBL/GenBank/DDBJ whole genome shotgun (WGS) entry which is preliminary data.</text>
</comment>
<name>A0A1Y5F5H5_9BACT</name>
<dbReference type="GO" id="GO:0003723">
    <property type="term" value="F:RNA binding"/>
    <property type="evidence" value="ECO:0007669"/>
    <property type="project" value="UniProtKB-KW"/>
</dbReference>
<keyword evidence="5" id="KW-0269">Exonuclease</keyword>
<accession>A0A1Y5F5H5</accession>
<keyword evidence="1" id="KW-0540">Nuclease</keyword>
<keyword evidence="4" id="KW-0862">Zinc</keyword>
<dbReference type="GO" id="GO:0046872">
    <property type="term" value="F:metal ion binding"/>
    <property type="evidence" value="ECO:0007669"/>
    <property type="project" value="UniProtKB-KW"/>
</dbReference>
<dbReference type="Proteomes" id="UP000196531">
    <property type="component" value="Unassembled WGS sequence"/>
</dbReference>
<dbReference type="SUPFAM" id="SSF56281">
    <property type="entry name" value="Metallo-hydrolase/oxidoreductase"/>
    <property type="match status" value="1"/>
</dbReference>
<dbReference type="Gene3D" id="3.60.15.10">
    <property type="entry name" value="Ribonuclease Z/Hydroxyacylglutathione hydrolase-like"/>
    <property type="match status" value="1"/>
</dbReference>
<evidence type="ECO:0000256" key="6">
    <source>
        <dbReference type="ARBA" id="ARBA00022884"/>
    </source>
</evidence>
<dbReference type="Pfam" id="PF07521">
    <property type="entry name" value="RMMBL"/>
    <property type="match status" value="1"/>
</dbReference>
<dbReference type="InterPro" id="IPR011108">
    <property type="entry name" value="RMMBL"/>
</dbReference>
<organism evidence="8 9">
    <name type="scientific">Halobacteriovorax marinus</name>
    <dbReference type="NCBI Taxonomy" id="97084"/>
    <lineage>
        <taxon>Bacteria</taxon>
        <taxon>Pseudomonadati</taxon>
        <taxon>Bdellovibrionota</taxon>
        <taxon>Bacteriovoracia</taxon>
        <taxon>Bacteriovoracales</taxon>
        <taxon>Halobacteriovoraceae</taxon>
        <taxon>Halobacteriovorax</taxon>
    </lineage>
</organism>
<protein>
    <recommendedName>
        <fullName evidence="7">Metallo-beta-lactamase domain-containing protein</fullName>
    </recommendedName>
</protein>
<dbReference type="InterPro" id="IPR036866">
    <property type="entry name" value="RibonucZ/Hydroxyglut_hydro"/>
</dbReference>
<proteinExistence type="predicted"/>
<reference evidence="9" key="1">
    <citation type="journal article" date="2017" name="Proc. Natl. Acad. Sci. U.S.A.">
        <title>Simulation of Deepwater Horizon oil plume reveals substrate specialization within a complex community of hydrocarbon-degraders.</title>
        <authorList>
            <person name="Hu P."/>
            <person name="Dubinsky E.A."/>
            <person name="Probst A.J."/>
            <person name="Wang J."/>
            <person name="Sieber C.M.K."/>
            <person name="Tom L.M."/>
            <person name="Gardinali P."/>
            <person name="Banfield J.F."/>
            <person name="Atlas R.M."/>
            <person name="Andersen G.L."/>
        </authorList>
    </citation>
    <scope>NUCLEOTIDE SEQUENCE [LARGE SCALE GENOMIC DNA]</scope>
</reference>
<dbReference type="PANTHER" id="PTHR43694:SF1">
    <property type="entry name" value="RIBONUCLEASE J"/>
    <property type="match status" value="1"/>
</dbReference>
<dbReference type="EMBL" id="MAAO01000016">
    <property type="protein sequence ID" value="OUR93012.1"/>
    <property type="molecule type" value="Genomic_DNA"/>
</dbReference>
<evidence type="ECO:0000259" key="7">
    <source>
        <dbReference type="SMART" id="SM00849"/>
    </source>
</evidence>
<evidence type="ECO:0000313" key="8">
    <source>
        <dbReference type="EMBL" id="OUR93012.1"/>
    </source>
</evidence>
<dbReference type="InterPro" id="IPR001279">
    <property type="entry name" value="Metallo-B-lactamas"/>
</dbReference>
<dbReference type="GO" id="GO:0004527">
    <property type="term" value="F:exonuclease activity"/>
    <property type="evidence" value="ECO:0007669"/>
    <property type="project" value="UniProtKB-KW"/>
</dbReference>
<dbReference type="InterPro" id="IPR042173">
    <property type="entry name" value="RNase_J_2"/>
</dbReference>
<dbReference type="AlphaFoldDB" id="A0A1Y5F5H5"/>
<keyword evidence="3" id="KW-0378">Hydrolase</keyword>
<evidence type="ECO:0000256" key="3">
    <source>
        <dbReference type="ARBA" id="ARBA00022801"/>
    </source>
</evidence>
<sequence length="542" mass="61655">MNSTLLKIKPVGGVGQIGSNMTLIETKKTTLLIDAGILFPSEDFFDINYLIPDLESLIENPPTDLVITHGHEDHIGAIRHVLDKFPNIKIHAPRFAVLLIRNKFDYLKISVQIQEYDNNSILDFNDIEIHPIHVNHSIPDTNGLLIKDRENRISTFLVSDFKIDPINPYEREFDFKKLIKLSKDSQVRVLLPDSTNILSTNLQTPSEALVLKSFQEIFKRKNNRIFITCFSSNIQRIQSAIVSAKESKRRILLYGRSMINYANTAVARGLIEEGSFYTDPASLPNKNNLVVLASGCQGDFRGTFRRIAKGEDTHFKLTSDDLFILSSKAIPGSEKRISLLENEITEQGVEIISSREMLVHVSGHPGRSDLLQLYENYCPNYIVPIHGESLFLKKHIEFINEKYPSAKCTLLHNFDEIHISSSLEISTIKGEPLAPILIHGNGIEIEKHQISKRRKLATTGCIFLSIKRDSLTKRNISFEYTFEGLPNSFTELTEEFDFLINSELSGRKIKLLENTAEELRIVIRRYVHSIIGYKPITIVHFV</sequence>
<keyword evidence="2" id="KW-0479">Metal-binding</keyword>